<dbReference type="InterPro" id="IPR004244">
    <property type="entry name" value="Transposase_22"/>
</dbReference>
<evidence type="ECO:0000256" key="2">
    <source>
        <dbReference type="SAM" id="MobiDB-lite"/>
    </source>
</evidence>
<dbReference type="AlphaFoldDB" id="A0AAW0PMM2"/>
<dbReference type="PANTHER" id="PTHR11505">
    <property type="entry name" value="L1 TRANSPOSABLE ELEMENT-RELATED"/>
    <property type="match status" value="1"/>
</dbReference>
<feature type="coiled-coil region" evidence="1">
    <location>
        <begin position="46"/>
        <end position="104"/>
    </location>
</feature>
<evidence type="ECO:0000256" key="1">
    <source>
        <dbReference type="SAM" id="Coils"/>
    </source>
</evidence>
<sequence>MPKPKSKKSEIVEQGETNSQLAFVSSNEENMLAGNSGHDENESANLAIILKELRDFRKDNDRIEEAEERIKEAETRIQTSEDAVAELIKLQMQLQAKVVDLESRSRRDNVRIYGVKEGSEDSAPSMNVFVERLLRENLSVPTTVELRVERAHRAVKRGFQLSGKAVNLDHDYAPDVLKKRKEYAEIKAVLKEKKIRFQTPFPAKLRVHYEGGPVLYGTAEEATSDMIKRGYAVAAVNTPNPTSLLEQIQHLSWRTVKKTGSRADRPKVPSYQEKLQVFKRQEKD</sequence>
<dbReference type="InterPro" id="IPR042566">
    <property type="entry name" value="L1_C"/>
</dbReference>
<proteinExistence type="predicted"/>
<keyword evidence="4" id="KW-1185">Reference proteome</keyword>
<organism evidence="3 4">
    <name type="scientific">Mugilogobius chulae</name>
    <name type="common">yellowstripe goby</name>
    <dbReference type="NCBI Taxonomy" id="88201"/>
    <lineage>
        <taxon>Eukaryota</taxon>
        <taxon>Metazoa</taxon>
        <taxon>Chordata</taxon>
        <taxon>Craniata</taxon>
        <taxon>Vertebrata</taxon>
        <taxon>Euteleostomi</taxon>
        <taxon>Actinopterygii</taxon>
        <taxon>Neopterygii</taxon>
        <taxon>Teleostei</taxon>
        <taxon>Neoteleostei</taxon>
        <taxon>Acanthomorphata</taxon>
        <taxon>Gobiaria</taxon>
        <taxon>Gobiiformes</taxon>
        <taxon>Gobioidei</taxon>
        <taxon>Gobiidae</taxon>
        <taxon>Gobionellinae</taxon>
        <taxon>Mugilogobius</taxon>
    </lineage>
</organism>
<evidence type="ECO:0008006" key="5">
    <source>
        <dbReference type="Google" id="ProtNLM"/>
    </source>
</evidence>
<name>A0AAW0PMM2_9GOBI</name>
<dbReference type="Gene3D" id="3.30.250.20">
    <property type="entry name" value="L1 transposable element, C-terminal domain"/>
    <property type="match status" value="1"/>
</dbReference>
<protein>
    <recommendedName>
        <fullName evidence="5">L1 transposable element RRM domain-containing protein</fullName>
    </recommendedName>
</protein>
<keyword evidence="1" id="KW-0175">Coiled coil</keyword>
<dbReference type="Proteomes" id="UP001460270">
    <property type="component" value="Unassembled WGS sequence"/>
</dbReference>
<dbReference type="EMBL" id="JBBPFD010000003">
    <property type="protein sequence ID" value="KAK7933190.1"/>
    <property type="molecule type" value="Genomic_DNA"/>
</dbReference>
<feature type="region of interest" description="Disordered" evidence="2">
    <location>
        <begin position="1"/>
        <end position="23"/>
    </location>
</feature>
<evidence type="ECO:0000313" key="3">
    <source>
        <dbReference type="EMBL" id="KAK7933190.1"/>
    </source>
</evidence>
<comment type="caution">
    <text evidence="3">The sequence shown here is derived from an EMBL/GenBank/DDBJ whole genome shotgun (WGS) entry which is preliminary data.</text>
</comment>
<evidence type="ECO:0000313" key="4">
    <source>
        <dbReference type="Proteomes" id="UP001460270"/>
    </source>
</evidence>
<feature type="region of interest" description="Disordered" evidence="2">
    <location>
        <begin position="258"/>
        <end position="284"/>
    </location>
</feature>
<reference evidence="4" key="1">
    <citation type="submission" date="2024-04" db="EMBL/GenBank/DDBJ databases">
        <title>Salinicola lusitanus LLJ914,a marine bacterium isolated from the Okinawa Trough.</title>
        <authorList>
            <person name="Li J."/>
        </authorList>
    </citation>
    <scope>NUCLEOTIDE SEQUENCE [LARGE SCALE GENOMIC DNA]</scope>
</reference>
<gene>
    <name evidence="3" type="ORF">WMY93_004086</name>
</gene>
<accession>A0AAW0PMM2</accession>